<dbReference type="GO" id="GO:0046872">
    <property type="term" value="F:metal ion binding"/>
    <property type="evidence" value="ECO:0007669"/>
    <property type="project" value="UniProtKB-KW"/>
</dbReference>
<feature type="domain" description="DDE Tnp4" evidence="3">
    <location>
        <begin position="1"/>
        <end position="55"/>
    </location>
</feature>
<accession>A0AAV9R6S7</accession>
<evidence type="ECO:0000313" key="4">
    <source>
        <dbReference type="EMBL" id="KAK5604788.1"/>
    </source>
</evidence>
<name>A0AAV9R6S7_9TELE</name>
<dbReference type="EMBL" id="JAHHUM010002325">
    <property type="protein sequence ID" value="KAK5604788.1"/>
    <property type="molecule type" value="Genomic_DNA"/>
</dbReference>
<organism evidence="4 5">
    <name type="scientific">Crenichthys baileyi</name>
    <name type="common">White River springfish</name>
    <dbReference type="NCBI Taxonomy" id="28760"/>
    <lineage>
        <taxon>Eukaryota</taxon>
        <taxon>Metazoa</taxon>
        <taxon>Chordata</taxon>
        <taxon>Craniata</taxon>
        <taxon>Vertebrata</taxon>
        <taxon>Euteleostomi</taxon>
        <taxon>Actinopterygii</taxon>
        <taxon>Neopterygii</taxon>
        <taxon>Teleostei</taxon>
        <taxon>Neoteleostei</taxon>
        <taxon>Acanthomorphata</taxon>
        <taxon>Ovalentaria</taxon>
        <taxon>Atherinomorphae</taxon>
        <taxon>Cyprinodontiformes</taxon>
        <taxon>Goodeidae</taxon>
        <taxon>Crenichthys</taxon>
    </lineage>
</organism>
<comment type="cofactor">
    <cofactor evidence="1">
        <name>a divalent metal cation</name>
        <dbReference type="ChEBI" id="CHEBI:60240"/>
    </cofactor>
</comment>
<dbReference type="Proteomes" id="UP001311232">
    <property type="component" value="Unassembled WGS sequence"/>
</dbReference>
<sequence>MSPHDVHETQSIARLRVHVERCIRRVKENKLFDRVLPVSVCGIIDELFNVACYLVPINALDKNTILCIDSKSHHSMPVIRSCPCTCQ</sequence>
<dbReference type="Pfam" id="PF13359">
    <property type="entry name" value="DDE_Tnp_4"/>
    <property type="match status" value="1"/>
</dbReference>
<evidence type="ECO:0000259" key="3">
    <source>
        <dbReference type="Pfam" id="PF13359"/>
    </source>
</evidence>
<comment type="caution">
    <text evidence="4">The sequence shown here is derived from an EMBL/GenBank/DDBJ whole genome shotgun (WGS) entry which is preliminary data.</text>
</comment>
<protein>
    <recommendedName>
        <fullName evidence="3">DDE Tnp4 domain-containing protein</fullName>
    </recommendedName>
</protein>
<evidence type="ECO:0000256" key="2">
    <source>
        <dbReference type="ARBA" id="ARBA00022723"/>
    </source>
</evidence>
<proteinExistence type="predicted"/>
<keyword evidence="5" id="KW-1185">Reference proteome</keyword>
<dbReference type="PANTHER" id="PTHR23080">
    <property type="entry name" value="THAP DOMAIN PROTEIN"/>
    <property type="match status" value="1"/>
</dbReference>
<reference evidence="4 5" key="1">
    <citation type="submission" date="2021-06" db="EMBL/GenBank/DDBJ databases">
        <authorList>
            <person name="Palmer J.M."/>
        </authorList>
    </citation>
    <scope>NUCLEOTIDE SEQUENCE [LARGE SCALE GENOMIC DNA]</scope>
    <source>
        <strain evidence="4 5">MEX-2019</strain>
        <tissue evidence="4">Muscle</tissue>
    </source>
</reference>
<evidence type="ECO:0000256" key="1">
    <source>
        <dbReference type="ARBA" id="ARBA00001968"/>
    </source>
</evidence>
<gene>
    <name evidence="4" type="ORF">CRENBAI_010322</name>
</gene>
<evidence type="ECO:0000313" key="5">
    <source>
        <dbReference type="Proteomes" id="UP001311232"/>
    </source>
</evidence>
<dbReference type="PANTHER" id="PTHR23080:SF133">
    <property type="entry name" value="SI:CH211-262I1.5-RELATED"/>
    <property type="match status" value="1"/>
</dbReference>
<dbReference type="AlphaFoldDB" id="A0AAV9R6S7"/>
<keyword evidence="2" id="KW-0479">Metal-binding</keyword>
<dbReference type="InterPro" id="IPR027806">
    <property type="entry name" value="HARBI1_dom"/>
</dbReference>